<dbReference type="InterPro" id="IPR002586">
    <property type="entry name" value="CobQ/CobB/MinD/ParA_Nub-bd_dom"/>
</dbReference>
<dbReference type="Pfam" id="PF01656">
    <property type="entry name" value="CbiA"/>
    <property type="match status" value="1"/>
</dbReference>
<evidence type="ECO:0000313" key="2">
    <source>
        <dbReference type="EMBL" id="SEH27979.1"/>
    </source>
</evidence>
<sequence>MRTVLVGNIKGGCGKTTLATHLATAFAAEGSFVAIGDCDRQGSSLNWLRRRAPDAPAILGLDWAKEVGDPPKGLERLVIDAPAAMHHKDVEALIEISEIVVVPVLPGAFDEDATARFLERLSKVKAVRKNKRVVAVVGNRLRPGTRASDRLDGFFGGLGFPVVARLRDTQLYPTVAARGSSVLESTESRAKSYAAEWAPLLDLIIGSK</sequence>
<reference evidence="3" key="1">
    <citation type="submission" date="2016-10" db="EMBL/GenBank/DDBJ databases">
        <authorList>
            <person name="Varghese N."/>
            <person name="Submissions S."/>
        </authorList>
    </citation>
    <scope>NUCLEOTIDE SEQUENCE [LARGE SCALE GENOMIC DNA]</scope>
    <source>
        <strain evidence="3">DSM 13234</strain>
    </source>
</reference>
<accession>A0A1H6GWZ3</accession>
<evidence type="ECO:0000313" key="3">
    <source>
        <dbReference type="Proteomes" id="UP000182983"/>
    </source>
</evidence>
<dbReference type="OrthoDB" id="69313at2"/>
<gene>
    <name evidence="2" type="ORF">SAMN04244559_00630</name>
</gene>
<organism evidence="2 3">
    <name type="scientific">Magnetospirillum fulvum</name>
    <name type="common">Rhodospirillum fulvum</name>
    <dbReference type="NCBI Taxonomy" id="1082"/>
    <lineage>
        <taxon>Bacteria</taxon>
        <taxon>Pseudomonadati</taxon>
        <taxon>Pseudomonadota</taxon>
        <taxon>Alphaproteobacteria</taxon>
        <taxon>Rhodospirillales</taxon>
        <taxon>Rhodospirillaceae</taxon>
        <taxon>Magnetospirillum</taxon>
    </lineage>
</organism>
<name>A0A1H6GWZ3_MAGFU</name>
<dbReference type="Gene3D" id="3.40.50.300">
    <property type="entry name" value="P-loop containing nucleotide triphosphate hydrolases"/>
    <property type="match status" value="1"/>
</dbReference>
<dbReference type="RefSeq" id="WP_074765457.1">
    <property type="nucleotide sequence ID" value="NZ_FNWO01000002.1"/>
</dbReference>
<keyword evidence="3" id="KW-1185">Reference proteome</keyword>
<dbReference type="PANTHER" id="PTHR13696:SF96">
    <property type="entry name" value="COBQ_COBB_MIND_PARA NUCLEOTIDE BINDING DOMAIN-CONTAINING PROTEIN"/>
    <property type="match status" value="1"/>
</dbReference>
<dbReference type="InterPro" id="IPR050678">
    <property type="entry name" value="DNA_Partitioning_ATPase"/>
</dbReference>
<feature type="domain" description="CobQ/CobB/MinD/ParA nucleotide binding" evidence="1">
    <location>
        <begin position="5"/>
        <end position="148"/>
    </location>
</feature>
<dbReference type="EMBL" id="FNWO01000002">
    <property type="protein sequence ID" value="SEH27979.1"/>
    <property type="molecule type" value="Genomic_DNA"/>
</dbReference>
<dbReference type="InterPro" id="IPR027417">
    <property type="entry name" value="P-loop_NTPase"/>
</dbReference>
<dbReference type="PANTHER" id="PTHR13696">
    <property type="entry name" value="P-LOOP CONTAINING NUCLEOSIDE TRIPHOSPHATE HYDROLASE"/>
    <property type="match status" value="1"/>
</dbReference>
<dbReference type="AlphaFoldDB" id="A0A1H6GWZ3"/>
<proteinExistence type="predicted"/>
<dbReference type="SUPFAM" id="SSF52540">
    <property type="entry name" value="P-loop containing nucleoside triphosphate hydrolases"/>
    <property type="match status" value="1"/>
</dbReference>
<dbReference type="Proteomes" id="UP000182983">
    <property type="component" value="Unassembled WGS sequence"/>
</dbReference>
<evidence type="ECO:0000259" key="1">
    <source>
        <dbReference type="Pfam" id="PF01656"/>
    </source>
</evidence>
<protein>
    <submittedName>
        <fullName evidence="2">Chromosome partitioning protein</fullName>
    </submittedName>
</protein>
<dbReference type="CDD" id="cd02042">
    <property type="entry name" value="ParAB_family"/>
    <property type="match status" value="1"/>
</dbReference>